<dbReference type="HAMAP" id="MF_01341">
    <property type="entry name" value="Ribosomal_uL15"/>
    <property type="match status" value="1"/>
</dbReference>
<protein>
    <recommendedName>
        <fullName evidence="4">Large ribosomal subunit protein uL15</fullName>
    </recommendedName>
</protein>
<reference evidence="8" key="1">
    <citation type="submission" date="2017-09" db="EMBL/GenBank/DDBJ databases">
        <title>Depth-based differentiation of microbial function through sediment-hosted aquifers and enrichment of novel symbionts in the deep terrestrial subsurface.</title>
        <authorList>
            <person name="Probst A.J."/>
            <person name="Ladd B."/>
            <person name="Jarett J.K."/>
            <person name="Geller-Mcgrath D.E."/>
            <person name="Sieber C.M.K."/>
            <person name="Emerson J.B."/>
            <person name="Anantharaman K."/>
            <person name="Thomas B.C."/>
            <person name="Malmstrom R."/>
            <person name="Stieglmeier M."/>
            <person name="Klingl A."/>
            <person name="Woyke T."/>
            <person name="Ryan C.M."/>
            <person name="Banfield J.F."/>
        </authorList>
    </citation>
    <scope>NUCLEOTIDE SEQUENCE [LARGE SCALE GENOMIC DNA]</scope>
</reference>
<comment type="subunit">
    <text evidence="4">Part of the 50S ribosomal subunit.</text>
</comment>
<dbReference type="GO" id="GO:0006412">
    <property type="term" value="P:translation"/>
    <property type="evidence" value="ECO:0007669"/>
    <property type="project" value="UniProtKB-UniRule"/>
</dbReference>
<dbReference type="GO" id="GO:0003735">
    <property type="term" value="F:structural constituent of ribosome"/>
    <property type="evidence" value="ECO:0007669"/>
    <property type="project" value="InterPro"/>
</dbReference>
<evidence type="ECO:0000313" key="8">
    <source>
        <dbReference type="Proteomes" id="UP000230340"/>
    </source>
</evidence>
<feature type="region of interest" description="Disordered" evidence="5">
    <location>
        <begin position="1"/>
        <end position="48"/>
    </location>
</feature>
<evidence type="ECO:0000313" key="7">
    <source>
        <dbReference type="EMBL" id="PIS23367.1"/>
    </source>
</evidence>
<comment type="caution">
    <text evidence="7">The sequence shown here is derived from an EMBL/GenBank/DDBJ whole genome shotgun (WGS) entry which is preliminary data.</text>
</comment>
<feature type="compositionally biased region" description="Gly residues" evidence="5">
    <location>
        <begin position="19"/>
        <end position="34"/>
    </location>
</feature>
<evidence type="ECO:0000256" key="2">
    <source>
        <dbReference type="ARBA" id="ARBA00022980"/>
    </source>
</evidence>
<comment type="similarity">
    <text evidence="1 4">Belongs to the universal ribosomal protein uL15 family.</text>
</comment>
<comment type="function">
    <text evidence="4">Binds to the 23S rRNA.</text>
</comment>
<keyword evidence="3 4" id="KW-0687">Ribonucleoprotein</keyword>
<keyword evidence="4" id="KW-0699">rRNA-binding</keyword>
<evidence type="ECO:0000256" key="4">
    <source>
        <dbReference type="HAMAP-Rule" id="MF_01341"/>
    </source>
</evidence>
<organism evidence="7 8">
    <name type="scientific">candidate division WWE3 bacterium CG08_land_8_20_14_0_20_40_13</name>
    <dbReference type="NCBI Taxonomy" id="1975084"/>
    <lineage>
        <taxon>Bacteria</taxon>
        <taxon>Katanobacteria</taxon>
    </lineage>
</organism>
<dbReference type="Pfam" id="PF00828">
    <property type="entry name" value="Ribosomal_L27A"/>
    <property type="match status" value="1"/>
</dbReference>
<dbReference type="InterPro" id="IPR021131">
    <property type="entry name" value="Ribosomal_uL15/eL18"/>
</dbReference>
<dbReference type="InterPro" id="IPR005749">
    <property type="entry name" value="Ribosomal_uL15_bac-type"/>
</dbReference>
<dbReference type="EMBL" id="PEYT01000004">
    <property type="protein sequence ID" value="PIS23367.1"/>
    <property type="molecule type" value="Genomic_DNA"/>
</dbReference>
<evidence type="ECO:0000256" key="3">
    <source>
        <dbReference type="ARBA" id="ARBA00023274"/>
    </source>
</evidence>
<feature type="compositionally biased region" description="Basic residues" evidence="5">
    <location>
        <begin position="7"/>
        <end position="18"/>
    </location>
</feature>
<dbReference type="InterPro" id="IPR036227">
    <property type="entry name" value="Ribosomal_uL15/eL18_sf"/>
</dbReference>
<dbReference type="InterPro" id="IPR030878">
    <property type="entry name" value="Ribosomal_uL15"/>
</dbReference>
<accession>A0A2H0XEK3</accession>
<sequence length="137" mass="14573">MDLSSLKKIKRRSAKRVGRGIGSGKGGHTSGKGNKGQKSRTGTNIPSFFEGGQVPIIKRLPQKRGKGNSRVSKQVSIISLNSLAEFKDGDKVTPRSLGFKSAKVLSGGELSRKLNLIGFTYSKKAKEKIEKAGGTAS</sequence>
<dbReference type="GO" id="GO:0019843">
    <property type="term" value="F:rRNA binding"/>
    <property type="evidence" value="ECO:0007669"/>
    <property type="project" value="UniProtKB-UniRule"/>
</dbReference>
<keyword evidence="4" id="KW-0694">RNA-binding</keyword>
<gene>
    <name evidence="4 7" type="primary">rplO</name>
    <name evidence="7" type="ORF">COT49_00775</name>
</gene>
<dbReference type="PANTHER" id="PTHR12934:SF11">
    <property type="entry name" value="LARGE RIBOSOMAL SUBUNIT PROTEIN UL15M"/>
    <property type="match status" value="1"/>
</dbReference>
<name>A0A2H0XEK3_UNCKA</name>
<dbReference type="NCBIfam" id="TIGR01071">
    <property type="entry name" value="rplO_bact"/>
    <property type="match status" value="1"/>
</dbReference>
<dbReference type="Proteomes" id="UP000230340">
    <property type="component" value="Unassembled WGS sequence"/>
</dbReference>
<proteinExistence type="inferred from homology"/>
<evidence type="ECO:0000259" key="6">
    <source>
        <dbReference type="Pfam" id="PF00828"/>
    </source>
</evidence>
<dbReference type="PANTHER" id="PTHR12934">
    <property type="entry name" value="50S RIBOSOMAL PROTEIN L15"/>
    <property type="match status" value="1"/>
</dbReference>
<feature type="domain" description="Large ribosomal subunit protein uL15/eL18" evidence="6">
    <location>
        <begin position="79"/>
        <end position="136"/>
    </location>
</feature>
<keyword evidence="2 4" id="KW-0689">Ribosomal protein</keyword>
<evidence type="ECO:0000256" key="5">
    <source>
        <dbReference type="SAM" id="MobiDB-lite"/>
    </source>
</evidence>
<evidence type="ECO:0000256" key="1">
    <source>
        <dbReference type="ARBA" id="ARBA00007320"/>
    </source>
</evidence>
<dbReference type="GO" id="GO:0022625">
    <property type="term" value="C:cytosolic large ribosomal subunit"/>
    <property type="evidence" value="ECO:0007669"/>
    <property type="project" value="TreeGrafter"/>
</dbReference>
<dbReference type="SUPFAM" id="SSF52080">
    <property type="entry name" value="Ribosomal proteins L15p and L18e"/>
    <property type="match status" value="1"/>
</dbReference>
<dbReference type="Gene3D" id="3.100.10.10">
    <property type="match status" value="1"/>
</dbReference>
<dbReference type="AlphaFoldDB" id="A0A2H0XEK3"/>